<name>A0A8X7MJC5_9BASI</name>
<reference evidence="2" key="1">
    <citation type="submission" date="2016-04" db="EMBL/GenBank/DDBJ databases">
        <authorList>
            <person name="Nguyen H.D."/>
            <person name="Samba Siva P."/>
            <person name="Cullis J."/>
            <person name="Levesque C.A."/>
            <person name="Hambleton S."/>
        </authorList>
    </citation>
    <scope>NUCLEOTIDE SEQUENCE</scope>
    <source>
        <strain evidence="2">DAOMC 236426</strain>
    </source>
</reference>
<evidence type="ECO:0000313" key="2">
    <source>
        <dbReference type="EMBL" id="KAE8237927.1"/>
    </source>
</evidence>
<feature type="region of interest" description="Disordered" evidence="1">
    <location>
        <begin position="140"/>
        <end position="181"/>
    </location>
</feature>
<protein>
    <submittedName>
        <fullName evidence="2">Uncharacterized protein</fullName>
    </submittedName>
</protein>
<evidence type="ECO:0000313" key="3">
    <source>
        <dbReference type="Proteomes" id="UP000077684"/>
    </source>
</evidence>
<gene>
    <name evidence="2" type="ORF">A4X06_0g9056</name>
</gene>
<keyword evidence="3" id="KW-1185">Reference proteome</keyword>
<sequence length="181" mass="19326">MPELLDELCSCTVISTTHRSMHQLFGLASPGSLNFNMPPSGGRRLSTLARSSAAACDAAARRLQGLGGVVGHSVGPRGSRAAEEVSIGIRRKLCSDDIQLPLSSCGIMRQEQKHAGGGATSVLPPSACSAMTNDDEDQALKSGSQFTQHDRSQIRVHGNQLARDQPKAAPARRRREGWWVV</sequence>
<reference evidence="2" key="2">
    <citation type="journal article" date="2019" name="IMA Fungus">
        <title>Genome sequencing and comparison of five Tilletia species to identify candidate genes for the detection of regulated species infecting wheat.</title>
        <authorList>
            <person name="Nguyen H.D.T."/>
            <person name="Sultana T."/>
            <person name="Kesanakurti P."/>
            <person name="Hambleton S."/>
        </authorList>
    </citation>
    <scope>NUCLEOTIDE SEQUENCE</scope>
    <source>
        <strain evidence="2">DAOMC 236426</strain>
    </source>
</reference>
<dbReference type="AlphaFoldDB" id="A0A8X7MJC5"/>
<dbReference type="EMBL" id="LWDE02002336">
    <property type="protein sequence ID" value="KAE8237927.1"/>
    <property type="molecule type" value="Genomic_DNA"/>
</dbReference>
<evidence type="ECO:0000256" key="1">
    <source>
        <dbReference type="SAM" id="MobiDB-lite"/>
    </source>
</evidence>
<proteinExistence type="predicted"/>
<comment type="caution">
    <text evidence="2">The sequence shown here is derived from an EMBL/GenBank/DDBJ whole genome shotgun (WGS) entry which is preliminary data.</text>
</comment>
<accession>A0A8X7MJC5</accession>
<dbReference type="Proteomes" id="UP000077684">
    <property type="component" value="Unassembled WGS sequence"/>
</dbReference>
<organism evidence="2 3">
    <name type="scientific">Tilletia controversa</name>
    <name type="common">dwarf bunt fungus</name>
    <dbReference type="NCBI Taxonomy" id="13291"/>
    <lineage>
        <taxon>Eukaryota</taxon>
        <taxon>Fungi</taxon>
        <taxon>Dikarya</taxon>
        <taxon>Basidiomycota</taxon>
        <taxon>Ustilaginomycotina</taxon>
        <taxon>Exobasidiomycetes</taxon>
        <taxon>Tilletiales</taxon>
        <taxon>Tilletiaceae</taxon>
        <taxon>Tilletia</taxon>
    </lineage>
</organism>